<evidence type="ECO:0000256" key="1">
    <source>
        <dbReference type="SAM" id="MobiDB-lite"/>
    </source>
</evidence>
<dbReference type="AlphaFoldDB" id="A0A2I0KX24"/>
<proteinExistence type="predicted"/>
<name>A0A2I0KX24_PUNGR</name>
<dbReference type="EMBL" id="PGOL01000300">
    <property type="protein sequence ID" value="PKI73035.1"/>
    <property type="molecule type" value="Genomic_DNA"/>
</dbReference>
<gene>
    <name evidence="2" type="ORF">CRG98_006586</name>
</gene>
<protein>
    <submittedName>
        <fullName evidence="2">Uncharacterized protein</fullName>
    </submittedName>
</protein>
<sequence length="125" mass="13368">MCIPIRNTPQSPFSPSVCPVSAASVCHCHRRSALRSSIATISAASLAPPPAAAWVVPNRPSLKEARSGWDGSATNPGLGSPGRRRGEIADPTARLIEDRRRRELLQSNQSRRLDLGWVNGSDSSS</sequence>
<dbReference type="Proteomes" id="UP000233551">
    <property type="component" value="Unassembled WGS sequence"/>
</dbReference>
<evidence type="ECO:0000313" key="2">
    <source>
        <dbReference type="EMBL" id="PKI73035.1"/>
    </source>
</evidence>
<organism evidence="2 3">
    <name type="scientific">Punica granatum</name>
    <name type="common">Pomegranate</name>
    <dbReference type="NCBI Taxonomy" id="22663"/>
    <lineage>
        <taxon>Eukaryota</taxon>
        <taxon>Viridiplantae</taxon>
        <taxon>Streptophyta</taxon>
        <taxon>Embryophyta</taxon>
        <taxon>Tracheophyta</taxon>
        <taxon>Spermatophyta</taxon>
        <taxon>Magnoliopsida</taxon>
        <taxon>eudicotyledons</taxon>
        <taxon>Gunneridae</taxon>
        <taxon>Pentapetalae</taxon>
        <taxon>rosids</taxon>
        <taxon>malvids</taxon>
        <taxon>Myrtales</taxon>
        <taxon>Lythraceae</taxon>
        <taxon>Punica</taxon>
    </lineage>
</organism>
<feature type="region of interest" description="Disordered" evidence="1">
    <location>
        <begin position="63"/>
        <end position="94"/>
    </location>
</feature>
<keyword evidence="3" id="KW-1185">Reference proteome</keyword>
<comment type="caution">
    <text evidence="2">The sequence shown here is derived from an EMBL/GenBank/DDBJ whole genome shotgun (WGS) entry which is preliminary data.</text>
</comment>
<reference evidence="2 3" key="1">
    <citation type="submission" date="2017-11" db="EMBL/GenBank/DDBJ databases">
        <title>De-novo sequencing of pomegranate (Punica granatum L.) genome.</title>
        <authorList>
            <person name="Akparov Z."/>
            <person name="Amiraslanov A."/>
            <person name="Hajiyeva S."/>
            <person name="Abbasov M."/>
            <person name="Kaur K."/>
            <person name="Hamwieh A."/>
            <person name="Solovyev V."/>
            <person name="Salamov A."/>
            <person name="Braich B."/>
            <person name="Kosarev P."/>
            <person name="Mahmoud A."/>
            <person name="Hajiyev E."/>
            <person name="Babayeva S."/>
            <person name="Izzatullayeva V."/>
            <person name="Mammadov A."/>
            <person name="Mammadov A."/>
            <person name="Sharifova S."/>
            <person name="Ojaghi J."/>
            <person name="Eynullazada K."/>
            <person name="Bayramov B."/>
            <person name="Abdulazimova A."/>
            <person name="Shahmuradov I."/>
        </authorList>
    </citation>
    <scope>NUCLEOTIDE SEQUENCE [LARGE SCALE GENOMIC DNA]</scope>
    <source>
        <strain evidence="3">cv. AG2017</strain>
        <tissue evidence="2">Leaf</tissue>
    </source>
</reference>
<accession>A0A2I0KX24</accession>
<evidence type="ECO:0000313" key="3">
    <source>
        <dbReference type="Proteomes" id="UP000233551"/>
    </source>
</evidence>